<reference evidence="2" key="1">
    <citation type="journal article" date="2021" name="Proc. Natl. Acad. Sci. U.S.A.">
        <title>A Catalog of Tens of Thousands of Viruses from Human Metagenomes Reveals Hidden Associations with Chronic Diseases.</title>
        <authorList>
            <person name="Tisza M.J."/>
            <person name="Buck C.B."/>
        </authorList>
    </citation>
    <scope>NUCLEOTIDE SEQUENCE</scope>
    <source>
        <strain evidence="2">Ctbvd11</strain>
    </source>
</reference>
<name>A0A8S5QCX3_9CAUD</name>
<evidence type="ECO:0000313" key="2">
    <source>
        <dbReference type="EMBL" id="DAE17119.1"/>
    </source>
</evidence>
<protein>
    <recommendedName>
        <fullName evidence="3">Portal protein</fullName>
    </recommendedName>
</protein>
<feature type="compositionally biased region" description="Low complexity" evidence="1">
    <location>
        <begin position="192"/>
        <end position="216"/>
    </location>
</feature>
<feature type="region of interest" description="Disordered" evidence="1">
    <location>
        <begin position="185"/>
        <end position="228"/>
    </location>
</feature>
<sequence length="605" mass="67953">MASKNKNRVTTLQQLQNRSEELKDAGYVAVRPDAFTPLKNGGGKVFSWNDYVHSMLLTTAGMSASGGDASGSAARQQVSTIFASSGGENLGKPKGVGTEGLGFMEWGMVNRLPNLIWMLSRMSPFTAAGVDYIKKILVGRGPAAKYHYTQYVGGNITEKYIPYESAGVLLRGQIADLKAKEKAAAEAKRQNEQQNQNGQSQQEESPFSAVQSQVLSSDEEDSEEMKSLKEALHKWEETNAQLRDFIENNDLMQTFLDLAGDMALMSQCFVELQLNQRSLDENGKAVPTAQWTPKVIGLKHRSIFTTRLERMDENYRINYAYVSNQWLDPTQSVGVQKEEDRKIAAIPYLPTTSAVKDLQRNIREARQKQVSRKKRPTRFIMSPRDFGGPYYADALWHSIFAGSIFEYAFTIVDDRLTRKRNSNIIGRVIYIHQDYISRLYQQQGEQKKKTHGEIQNEIFSSINTWLANPDNAGQALISSAFTGSDGKEHKAWEIVEIETKANDQANADKTELQEISSIIFFAMGLDAKLIGNTPGDTASSGGTDLRERFLVKQIQFAPLQQLMIRPLEVLSRFNDWDEHLVWQIDREVLTTLDNSKTGVAKQETS</sequence>
<dbReference type="EMBL" id="BK015636">
    <property type="protein sequence ID" value="DAE17119.1"/>
    <property type="molecule type" value="Genomic_DNA"/>
</dbReference>
<proteinExistence type="predicted"/>
<evidence type="ECO:0008006" key="3">
    <source>
        <dbReference type="Google" id="ProtNLM"/>
    </source>
</evidence>
<evidence type="ECO:0000256" key="1">
    <source>
        <dbReference type="SAM" id="MobiDB-lite"/>
    </source>
</evidence>
<organism evidence="2">
    <name type="scientific">Siphoviridae sp. ctbvd11</name>
    <dbReference type="NCBI Taxonomy" id="2825567"/>
    <lineage>
        <taxon>Viruses</taxon>
        <taxon>Duplodnaviria</taxon>
        <taxon>Heunggongvirae</taxon>
        <taxon>Uroviricota</taxon>
        <taxon>Caudoviricetes</taxon>
    </lineage>
</organism>
<accession>A0A8S5QCX3</accession>